<dbReference type="Gene3D" id="2.60.40.3710">
    <property type="match status" value="3"/>
</dbReference>
<feature type="domain" description="SbsA Ig-like" evidence="3">
    <location>
        <begin position="305"/>
        <end position="386"/>
    </location>
</feature>
<keyword evidence="2" id="KW-0472">Membrane</keyword>
<evidence type="ECO:0000256" key="2">
    <source>
        <dbReference type="SAM" id="Phobius"/>
    </source>
</evidence>
<feature type="transmembrane region" description="Helical" evidence="2">
    <location>
        <begin position="7"/>
        <end position="32"/>
    </location>
</feature>
<comment type="caution">
    <text evidence="4">The sequence shown here is derived from an EMBL/GenBank/DDBJ whole genome shotgun (WGS) entry which is preliminary data.</text>
</comment>
<gene>
    <name evidence="4" type="ORF">DLM77_15185</name>
</gene>
<dbReference type="Pfam" id="PF13205">
    <property type="entry name" value="Big_5"/>
    <property type="match status" value="3"/>
</dbReference>
<feature type="domain" description="SbsA Ig-like" evidence="3">
    <location>
        <begin position="190"/>
        <end position="269"/>
    </location>
</feature>
<dbReference type="EMBL" id="QHCR01000007">
    <property type="protein sequence ID" value="RHX78453.1"/>
    <property type="molecule type" value="Genomic_DNA"/>
</dbReference>
<reference evidence="4 5" key="2">
    <citation type="journal article" date="2020" name="Int. J. Syst. Evol. Microbiol.">
        <title>Leptospira yasudae sp. nov. and Leptospira stimsonii sp. nov., two new species of the pathogenic group isolated from environmental sources.</title>
        <authorList>
            <person name="Casanovas-Massana A."/>
            <person name="Hamond C."/>
            <person name="Santos L.A."/>
            <person name="de Oliveira D."/>
            <person name="Hacker K.P."/>
            <person name="Balassiano I."/>
            <person name="Costa F."/>
            <person name="Medeiros M.A."/>
            <person name="Reis M.G."/>
            <person name="Ko A.I."/>
            <person name="Wunder E.A."/>
        </authorList>
    </citation>
    <scope>NUCLEOTIDE SEQUENCE [LARGE SCALE GENOMIC DNA]</scope>
    <source>
        <strain evidence="4 5">B21</strain>
    </source>
</reference>
<accession>A0ABX9M177</accession>
<sequence length="596" mass="62273">MKRTQEYTIYLILQTISKANLYLSIFALTVLFGCDKIDNDLKKFSPFIGETDRPKVVFSNPAAGEQNLPTNQSITIGFSKTMNMNSCQLAFAISPQTQGFFSATNNNMLTFTPASALKPGTYTFTVSKSCEDTEGKDLQDPFSASIAIGTSGSNIGTNPSVTGMYVLSGSVPNCNAASATLIDFLNTNVLNACMGNPTTSQIVINFSRPMATGATQAVVSTNPLLQASYIWTSSSVLTITPDYPLVFGQRYYVSVGAQATDQGGSPLTSASIGSFFVGSNNAALGINSINVLTGTSAVCKAAGGTAANILTTNVTNACMGNPTTNSIVFNFANAMDTASTQAAIAFSPPISGSYAWTPGNQILTFTSDSNLTYGVRYGVTVGTSARTSSLVSLQSPISGSFVSGSVNIVPHVQAFGLVSQGCAAALPGTGNAAGGNWLLGSCWWDDTLAILSPSSYQFRGGDDGTGAASACTNRNTDDFRIIFSNYMDPVSTASATSLTRVSPPLTSVRLATWNWSDCQATYPFGCRVLDLQFSEMEATCGGGLAFGSTGDFNLSNASLTIPPGSYPIYTLQVGSSALDTNGKQLSPSFSFSFVSQ</sequence>
<dbReference type="RefSeq" id="WP_118956902.1">
    <property type="nucleotide sequence ID" value="NZ_QHCR01000007.1"/>
</dbReference>
<evidence type="ECO:0000256" key="1">
    <source>
        <dbReference type="ARBA" id="ARBA00022729"/>
    </source>
</evidence>
<reference evidence="5" key="1">
    <citation type="submission" date="2018-05" db="EMBL/GenBank/DDBJ databases">
        <title>Leptospira yasudae sp. nov. and Leptospira stimsonii sp. nov., two pathogenic species of the genus Leptospira isolated from environmental sources.</title>
        <authorList>
            <person name="Casanovas-Massana A."/>
            <person name="Hamond C."/>
            <person name="Santos L.A."/>
            <person name="Hacker K.P."/>
            <person name="Balassiano I."/>
            <person name="Medeiros M.A."/>
            <person name="Reis M.G."/>
            <person name="Ko A.I."/>
            <person name="Wunder E.A."/>
        </authorList>
    </citation>
    <scope>NUCLEOTIDE SEQUENCE [LARGE SCALE GENOMIC DNA]</scope>
    <source>
        <strain evidence="5">B21</strain>
    </source>
</reference>
<feature type="domain" description="SbsA Ig-like" evidence="3">
    <location>
        <begin position="51"/>
        <end position="142"/>
    </location>
</feature>
<evidence type="ECO:0000259" key="3">
    <source>
        <dbReference type="Pfam" id="PF13205"/>
    </source>
</evidence>
<keyword evidence="1" id="KW-0732">Signal</keyword>
<keyword evidence="2" id="KW-0812">Transmembrane</keyword>
<dbReference type="PROSITE" id="PS51257">
    <property type="entry name" value="PROKAR_LIPOPROTEIN"/>
    <property type="match status" value="1"/>
</dbReference>
<protein>
    <recommendedName>
        <fullName evidence="3">SbsA Ig-like domain-containing protein</fullName>
    </recommendedName>
</protein>
<keyword evidence="5" id="KW-1185">Reference proteome</keyword>
<dbReference type="Proteomes" id="UP000285569">
    <property type="component" value="Unassembled WGS sequence"/>
</dbReference>
<organism evidence="4 5">
    <name type="scientific">Leptospira yasudae</name>
    <dbReference type="NCBI Taxonomy" id="2202201"/>
    <lineage>
        <taxon>Bacteria</taxon>
        <taxon>Pseudomonadati</taxon>
        <taxon>Spirochaetota</taxon>
        <taxon>Spirochaetia</taxon>
        <taxon>Leptospirales</taxon>
        <taxon>Leptospiraceae</taxon>
        <taxon>Leptospira</taxon>
    </lineage>
</organism>
<dbReference type="InterPro" id="IPR032812">
    <property type="entry name" value="SbsA_Ig"/>
</dbReference>
<name>A0ABX9M177_9LEPT</name>
<evidence type="ECO:0000313" key="4">
    <source>
        <dbReference type="EMBL" id="RHX78453.1"/>
    </source>
</evidence>
<evidence type="ECO:0000313" key="5">
    <source>
        <dbReference type="Proteomes" id="UP000285569"/>
    </source>
</evidence>
<proteinExistence type="predicted"/>
<keyword evidence="2" id="KW-1133">Transmembrane helix</keyword>